<feature type="domain" description="DUF7719" evidence="3">
    <location>
        <begin position="149"/>
        <end position="214"/>
    </location>
</feature>
<feature type="transmembrane region" description="Helical" evidence="2">
    <location>
        <begin position="184"/>
        <end position="209"/>
    </location>
</feature>
<evidence type="ECO:0000259" key="3">
    <source>
        <dbReference type="Pfam" id="PF24841"/>
    </source>
</evidence>
<reference evidence="4 5" key="1">
    <citation type="submission" date="2016-07" db="EMBL/GenBank/DDBJ databases">
        <title>Pervasive Adenine N6-methylation of Active Genes in Fungi.</title>
        <authorList>
            <consortium name="DOE Joint Genome Institute"/>
            <person name="Mondo S.J."/>
            <person name="Dannebaum R.O."/>
            <person name="Kuo R.C."/>
            <person name="Labutti K."/>
            <person name="Haridas S."/>
            <person name="Kuo A."/>
            <person name="Salamov A."/>
            <person name="Ahrendt S.R."/>
            <person name="Lipzen A."/>
            <person name="Sullivan W."/>
            <person name="Andreopoulos W.B."/>
            <person name="Clum A."/>
            <person name="Lindquist E."/>
            <person name="Daum C."/>
            <person name="Ramamoorthy G.K."/>
            <person name="Gryganskyi A."/>
            <person name="Culley D."/>
            <person name="Magnuson J.K."/>
            <person name="James T.Y."/>
            <person name="O'Malley M.A."/>
            <person name="Stajich J.E."/>
            <person name="Spatafora J.W."/>
            <person name="Visel A."/>
            <person name="Grigoriev I.V."/>
        </authorList>
    </citation>
    <scope>NUCLEOTIDE SEQUENCE [LARGE SCALE GENOMIC DNA]</scope>
    <source>
        <strain evidence="4 5">68-887.2</strain>
    </source>
</reference>
<keyword evidence="5" id="KW-1185">Reference proteome</keyword>
<proteinExistence type="predicted"/>
<dbReference type="EMBL" id="MCFC01000008">
    <property type="protein sequence ID" value="ORY32917.1"/>
    <property type="molecule type" value="Genomic_DNA"/>
</dbReference>
<comment type="caution">
    <text evidence="4">The sequence shown here is derived from an EMBL/GenBank/DDBJ whole genome shotgun (WGS) entry which is preliminary data.</text>
</comment>
<evidence type="ECO:0000256" key="1">
    <source>
        <dbReference type="SAM" id="MobiDB-lite"/>
    </source>
</evidence>
<evidence type="ECO:0000313" key="5">
    <source>
        <dbReference type="Proteomes" id="UP000193986"/>
    </source>
</evidence>
<evidence type="ECO:0000313" key="4">
    <source>
        <dbReference type="EMBL" id="ORY32917.1"/>
    </source>
</evidence>
<dbReference type="Proteomes" id="UP000193986">
    <property type="component" value="Unassembled WGS sequence"/>
</dbReference>
<dbReference type="STRING" id="71784.A0A1Y2BEL6"/>
<feature type="region of interest" description="Disordered" evidence="1">
    <location>
        <begin position="29"/>
        <end position="76"/>
    </location>
</feature>
<gene>
    <name evidence="4" type="ORF">BCR39DRAFT_522364</name>
</gene>
<dbReference type="Pfam" id="PF24841">
    <property type="entry name" value="DUF7719"/>
    <property type="match status" value="1"/>
</dbReference>
<name>A0A1Y2BEL6_9TREE</name>
<dbReference type="PANTHER" id="PTHR37846">
    <property type="entry name" value="YALI0B21296P"/>
    <property type="match status" value="1"/>
</dbReference>
<evidence type="ECO:0000256" key="2">
    <source>
        <dbReference type="SAM" id="Phobius"/>
    </source>
</evidence>
<feature type="compositionally biased region" description="Low complexity" evidence="1">
    <location>
        <begin position="45"/>
        <end position="57"/>
    </location>
</feature>
<organism evidence="4 5">
    <name type="scientific">Naematelia encephala</name>
    <dbReference type="NCBI Taxonomy" id="71784"/>
    <lineage>
        <taxon>Eukaryota</taxon>
        <taxon>Fungi</taxon>
        <taxon>Dikarya</taxon>
        <taxon>Basidiomycota</taxon>
        <taxon>Agaricomycotina</taxon>
        <taxon>Tremellomycetes</taxon>
        <taxon>Tremellales</taxon>
        <taxon>Naemateliaceae</taxon>
        <taxon>Naematelia</taxon>
    </lineage>
</organism>
<keyword evidence="2" id="KW-0472">Membrane</keyword>
<dbReference type="InParanoid" id="A0A1Y2BEL6"/>
<dbReference type="InterPro" id="IPR056136">
    <property type="entry name" value="DUF7719"/>
</dbReference>
<feature type="compositionally biased region" description="Polar residues" evidence="1">
    <location>
        <begin position="58"/>
        <end position="68"/>
    </location>
</feature>
<feature type="transmembrane region" description="Helical" evidence="2">
    <location>
        <begin position="145"/>
        <end position="163"/>
    </location>
</feature>
<accession>A0A1Y2BEL6</accession>
<dbReference type="AlphaFoldDB" id="A0A1Y2BEL6"/>
<dbReference type="PANTHER" id="PTHR37846:SF1">
    <property type="entry name" value="DEACETYLASE-LIKE PROTEIN"/>
    <property type="match status" value="1"/>
</dbReference>
<keyword evidence="2" id="KW-1133">Transmembrane helix</keyword>
<keyword evidence="2" id="KW-0812">Transmembrane</keyword>
<feature type="compositionally biased region" description="Polar residues" evidence="1">
    <location>
        <begin position="35"/>
        <end position="44"/>
    </location>
</feature>
<dbReference type="OrthoDB" id="5597489at2759"/>
<feature type="transmembrane region" description="Helical" evidence="2">
    <location>
        <begin position="85"/>
        <end position="108"/>
    </location>
</feature>
<protein>
    <recommendedName>
        <fullName evidence="3">DUF7719 domain-containing protein</fullName>
    </recommendedName>
</protein>
<sequence>MAIVEEVADAPQVTYLTSAKDPLPASLRSRIPLQHPSSVRNSTKSDPLVSLPPDSSSAQALSDSNDAPPTTEPEKDSKEAFWDEIFDSLILTIPFSFLFLMLDILVYFQYNHRPTFSVLAKDMATAVPTIGTLVFYTNRHPNDPVVISLLVLASAFCGSRLIWLVNKASWSIVTEQAPAMGTMWIVSIVQLPLKWAMLALTTVAAWVWYSGLSIRP</sequence>